<feature type="compositionally biased region" description="Polar residues" evidence="2">
    <location>
        <begin position="301"/>
        <end position="324"/>
    </location>
</feature>
<keyword evidence="1" id="KW-0175">Coiled coil</keyword>
<feature type="compositionally biased region" description="Acidic residues" evidence="2">
    <location>
        <begin position="1231"/>
        <end position="1240"/>
    </location>
</feature>
<dbReference type="InterPro" id="IPR053094">
    <property type="entry name" value="Zinc_metalloprotease_ZmpB"/>
</dbReference>
<feature type="compositionally biased region" description="Polar residues" evidence="2">
    <location>
        <begin position="505"/>
        <end position="526"/>
    </location>
</feature>
<feature type="region of interest" description="Disordered" evidence="2">
    <location>
        <begin position="242"/>
        <end position="720"/>
    </location>
</feature>
<feature type="compositionally biased region" description="Acidic residues" evidence="2">
    <location>
        <begin position="342"/>
        <end position="352"/>
    </location>
</feature>
<name>A0A5B0PBP1_PUCGR</name>
<feature type="compositionally biased region" description="Polar residues" evidence="2">
    <location>
        <begin position="419"/>
        <end position="441"/>
    </location>
</feature>
<sequence>MIFTPESTPVRNPPLAGQVPGTPAAEGSPHWAPPRSYHTQAEPIKSSIVPLGTQPATPAPEDRPAQSANYNQAIEDVRLMIDSMAGRVRYMHRTHQPYAGRAPHLDVYHQNYVDALQVFVEEARRKLVEAEASKRTHISELIDVPATFRTPLAPGDVSNSAAEKLNTTPNYQANAKFQLRDPLLPVAITREQKPIHRLPIDIDQVWKILKKAVAPNPNTFWPLDIRRMEALNTHKVITSPIDRFSEVDDTEPPTKSQGGRGVEPSRTQRDAATPPRSGVIQHLIEDSDSDEEDPGAHPHRNNSINIHPTLPDGTNHTTLNVSRNITHKTAETTSPQQPLDVSDMECSEDEADAPGSQQAPDSDQDPKDLVPDRSEKALGQRLSTSPSLQCASQRPPSSDGAPKVVTTDTNVRNHRSAASLASTPVQGKTPGVPTTPSSVEQSVHRPGAIDAEGPKEVSNNTRLTSSKPLTPGHGATGEERPEDVPDATGLTCSDPHSTGAEAASLDSNLAQSSRVATSGSAAPDNQRSSEQDPHATGEEAASLDSNLAQSSTVATSGSAAPDNQRSSEQPAPSQVPPPDKSTSQRSETALLPSCQRPASQPTPSPDRPPKDPTTLPTNQRLVPELPKQISGTASDGVNHNTASKVLPGSTAGRSTTPLSDPIEETDEDPPAYQEQETPEGRPPREAALKSKKRTAEVSVGPSKSKPRKRAKSPTEAEASPDCTFEMLQHPINLTSLILPKSLNRGAEFAEVQKKIKKPGNDAAFFMLPMLREIIAANRTNRRVSATYETASLTLPEDPNLPSVLATSSEYWLEYAPDMHKASFQVIIDSCPRLFQLPWPHPFFNNKHVRLDVLTMGIDEILEDRRAGGWSALYSMMCRSTEKTHHHKWDFKKTLSAGSLRVHQLVMDSAKLLKPDGGELPQANRKDTIQEIESQGLGRVGEWLSDQVSVFDATDNDEQSHRAHSEGLDFLLRRAWEMLHGASILHEAADTWKRKQKKEFDLRRIVPKRKRQKETDLRKNASKTQTCNTKKAKDDLHIKKLKSCSSLALFLNFGVAGWFHCHQNHRKYNLQDLASLMALCEEMALNKITINSPLIKIDGSTRKETKEPIHRAWERLNDYLLDLMLDTELGSVDVDWFQSAGLWSIRLRPEALAPLVIKDLFSEISNPGDTLSSTGGFAPTPEFNRPYLKEWQSRMAKLFLTVAQQNNLNLKRLKRLHVMEQDPYSETNTDNETNDDSDVDMADTCSDPGEDEEEDEDGEDEDEEDEEGEDEEGGS</sequence>
<evidence type="ECO:0000313" key="3">
    <source>
        <dbReference type="EMBL" id="KAA1097259.1"/>
    </source>
</evidence>
<gene>
    <name evidence="3" type="primary">GET3_20</name>
    <name evidence="3" type="ORF">PGT21_000338</name>
</gene>
<comment type="caution">
    <text evidence="3">The sequence shown here is derived from an EMBL/GenBank/DDBJ whole genome shotgun (WGS) entry which is preliminary data.</text>
</comment>
<proteinExistence type="predicted"/>
<organism evidence="3 4">
    <name type="scientific">Puccinia graminis f. sp. tritici</name>
    <dbReference type="NCBI Taxonomy" id="56615"/>
    <lineage>
        <taxon>Eukaryota</taxon>
        <taxon>Fungi</taxon>
        <taxon>Dikarya</taxon>
        <taxon>Basidiomycota</taxon>
        <taxon>Pucciniomycotina</taxon>
        <taxon>Pucciniomycetes</taxon>
        <taxon>Pucciniales</taxon>
        <taxon>Pucciniaceae</taxon>
        <taxon>Puccinia</taxon>
    </lineage>
</organism>
<feature type="region of interest" description="Disordered" evidence="2">
    <location>
        <begin position="1220"/>
        <end position="1274"/>
    </location>
</feature>
<feature type="compositionally biased region" description="Polar residues" evidence="2">
    <location>
        <begin position="629"/>
        <end position="643"/>
    </location>
</feature>
<feature type="compositionally biased region" description="Basic and acidic residues" evidence="2">
    <location>
        <begin position="678"/>
        <end position="688"/>
    </location>
</feature>
<evidence type="ECO:0000256" key="1">
    <source>
        <dbReference type="SAM" id="Coils"/>
    </source>
</evidence>
<dbReference type="Proteomes" id="UP000324748">
    <property type="component" value="Unassembled WGS sequence"/>
</dbReference>
<feature type="compositionally biased region" description="Acidic residues" evidence="2">
    <location>
        <begin position="1247"/>
        <end position="1274"/>
    </location>
</feature>
<dbReference type="EMBL" id="VSWC01000066">
    <property type="protein sequence ID" value="KAA1097259.1"/>
    <property type="molecule type" value="Genomic_DNA"/>
</dbReference>
<reference evidence="3 4" key="1">
    <citation type="submission" date="2019-05" db="EMBL/GenBank/DDBJ databases">
        <title>Emergence of the Ug99 lineage of the wheat stem rust pathogen through somatic hybridization.</title>
        <authorList>
            <person name="Li F."/>
            <person name="Upadhyaya N.M."/>
            <person name="Sperschneider J."/>
            <person name="Matny O."/>
            <person name="Nguyen-Phuc H."/>
            <person name="Mago R."/>
            <person name="Raley C."/>
            <person name="Miller M.E."/>
            <person name="Silverstein K.A.T."/>
            <person name="Henningsen E."/>
            <person name="Hirsch C.D."/>
            <person name="Visser B."/>
            <person name="Pretorius Z.A."/>
            <person name="Steffenson B.J."/>
            <person name="Schwessinger B."/>
            <person name="Dodds P.N."/>
            <person name="Figueroa M."/>
        </authorList>
    </citation>
    <scope>NUCLEOTIDE SEQUENCE [LARGE SCALE GENOMIC DNA]</scope>
    <source>
        <strain evidence="3">21-0</strain>
    </source>
</reference>
<dbReference type="PANTHER" id="PTHR48193">
    <property type="entry name" value="ZINC METALLOPROTEASE ZMPB-RELATED"/>
    <property type="match status" value="1"/>
</dbReference>
<evidence type="ECO:0000313" key="4">
    <source>
        <dbReference type="Proteomes" id="UP000324748"/>
    </source>
</evidence>
<feature type="compositionally biased region" description="Basic and acidic residues" evidence="2">
    <location>
        <begin position="364"/>
        <end position="378"/>
    </location>
</feature>
<feature type="compositionally biased region" description="Polar residues" evidence="2">
    <location>
        <begin position="457"/>
        <end position="468"/>
    </location>
</feature>
<keyword evidence="4" id="KW-1185">Reference proteome</keyword>
<feature type="compositionally biased region" description="Polar residues" evidence="2">
    <location>
        <begin position="1"/>
        <end position="10"/>
    </location>
</feature>
<protein>
    <submittedName>
        <fullName evidence="3">Golgi to ER traffic-protein</fullName>
    </submittedName>
</protein>
<feature type="compositionally biased region" description="Polar residues" evidence="2">
    <location>
        <begin position="543"/>
        <end position="572"/>
    </location>
</feature>
<evidence type="ECO:0000256" key="2">
    <source>
        <dbReference type="SAM" id="MobiDB-lite"/>
    </source>
</evidence>
<feature type="compositionally biased region" description="Basic and acidic residues" evidence="2">
    <location>
        <begin position="527"/>
        <end position="537"/>
    </location>
</feature>
<feature type="region of interest" description="Disordered" evidence="2">
    <location>
        <begin position="1"/>
        <end position="38"/>
    </location>
</feature>
<accession>A0A5B0PBP1</accession>
<feature type="compositionally biased region" description="Polar residues" evidence="2">
    <location>
        <begin position="381"/>
        <end position="396"/>
    </location>
</feature>
<dbReference type="PANTHER" id="PTHR48193:SF2">
    <property type="entry name" value="ZINC METALLOPROTEASE ZMPB"/>
    <property type="match status" value="1"/>
</dbReference>
<feature type="coiled-coil region" evidence="1">
    <location>
        <begin position="113"/>
        <end position="140"/>
    </location>
</feature>
<dbReference type="AlphaFoldDB" id="A0A5B0PBP1"/>